<keyword evidence="1" id="KW-0472">Membrane</keyword>
<keyword evidence="1" id="KW-0812">Transmembrane</keyword>
<feature type="domain" description="J" evidence="2">
    <location>
        <begin position="55"/>
        <end position="125"/>
    </location>
</feature>
<dbReference type="InterPro" id="IPR050817">
    <property type="entry name" value="DjlA_DnaK_co-chaperone"/>
</dbReference>
<dbReference type="AlphaFoldDB" id="A0A6V7PEH1"/>
<dbReference type="InterPro" id="IPR036869">
    <property type="entry name" value="J_dom_sf"/>
</dbReference>
<dbReference type="Pfam" id="PF00226">
    <property type="entry name" value="DnaJ"/>
    <property type="match status" value="1"/>
</dbReference>
<proteinExistence type="predicted"/>
<dbReference type="PROSITE" id="PS50076">
    <property type="entry name" value="DNAJ_2"/>
    <property type="match status" value="1"/>
</dbReference>
<dbReference type="InterPro" id="IPR018253">
    <property type="entry name" value="DnaJ_domain_CS"/>
</dbReference>
<feature type="transmembrane region" description="Helical" evidence="1">
    <location>
        <begin position="195"/>
        <end position="212"/>
    </location>
</feature>
<name>A0A6V7PEH1_ANACO</name>
<evidence type="ECO:0000259" key="2">
    <source>
        <dbReference type="PROSITE" id="PS50076"/>
    </source>
</evidence>
<dbReference type="PANTHER" id="PTHR24074">
    <property type="entry name" value="CO-CHAPERONE PROTEIN DJLA"/>
    <property type="match status" value="1"/>
</dbReference>
<keyword evidence="1" id="KW-1133">Transmembrane helix</keyword>
<dbReference type="EMBL" id="LR862147">
    <property type="protein sequence ID" value="CAD1829084.1"/>
    <property type="molecule type" value="Genomic_DNA"/>
</dbReference>
<dbReference type="SMART" id="SM00271">
    <property type="entry name" value="DnaJ"/>
    <property type="match status" value="1"/>
</dbReference>
<dbReference type="SUPFAM" id="SSF46565">
    <property type="entry name" value="Chaperone J-domain"/>
    <property type="match status" value="1"/>
</dbReference>
<dbReference type="Gene3D" id="1.10.287.110">
    <property type="entry name" value="DnaJ domain"/>
    <property type="match status" value="1"/>
</dbReference>
<dbReference type="InterPro" id="IPR001623">
    <property type="entry name" value="DnaJ_domain"/>
</dbReference>
<feature type="transmembrane region" description="Helical" evidence="1">
    <location>
        <begin position="34"/>
        <end position="54"/>
    </location>
</feature>
<dbReference type="PROSITE" id="PS00636">
    <property type="entry name" value="DNAJ_1"/>
    <property type="match status" value="1"/>
</dbReference>
<reference evidence="3" key="1">
    <citation type="submission" date="2020-07" db="EMBL/GenBank/DDBJ databases">
        <authorList>
            <person name="Lin J."/>
        </authorList>
    </citation>
    <scope>NUCLEOTIDE SEQUENCE</scope>
</reference>
<accession>A0A6V7PEH1</accession>
<gene>
    <name evidence="3" type="ORF">CB5_LOCUS12295</name>
</gene>
<dbReference type="CDD" id="cd06257">
    <property type="entry name" value="DnaJ"/>
    <property type="match status" value="1"/>
</dbReference>
<organism evidence="3">
    <name type="scientific">Ananas comosus var. bracteatus</name>
    <name type="common">red pineapple</name>
    <dbReference type="NCBI Taxonomy" id="296719"/>
    <lineage>
        <taxon>Eukaryota</taxon>
        <taxon>Viridiplantae</taxon>
        <taxon>Streptophyta</taxon>
        <taxon>Embryophyta</taxon>
        <taxon>Tracheophyta</taxon>
        <taxon>Spermatophyta</taxon>
        <taxon>Magnoliopsida</taxon>
        <taxon>Liliopsida</taxon>
        <taxon>Poales</taxon>
        <taxon>Bromeliaceae</taxon>
        <taxon>Bromelioideae</taxon>
        <taxon>Ananas</taxon>
    </lineage>
</organism>
<dbReference type="PRINTS" id="PR00625">
    <property type="entry name" value="JDOMAIN"/>
</dbReference>
<evidence type="ECO:0000313" key="3">
    <source>
        <dbReference type="EMBL" id="CAD1829084.1"/>
    </source>
</evidence>
<protein>
    <recommendedName>
        <fullName evidence="2">J domain-containing protein</fullName>
    </recommendedName>
</protein>
<dbReference type="GO" id="GO:0005783">
    <property type="term" value="C:endoplasmic reticulum"/>
    <property type="evidence" value="ECO:0007669"/>
    <property type="project" value="UniProtKB-ARBA"/>
</dbReference>
<sequence length="246" mass="27268">MNEALLSSSPFQWLLLHPRNPTRPQTLPPPPPLLILKTLVVVVVVVVTWVSPTMDHYKTLGLRRDASKEEIKEAFRRSALRFHPDRHSNASEEVKDAASVRFKQASEAYEVLIDERMRADYDRAWRGAGSFDRRGYGGYSSSSSSSSSSHYYGGNQYGYGYGGGGGGYRRPPGSGSGGLGFDMEFVFRVLTRRGFLINVGFASALLGGAVIIEECLQAMWRMNNSGKSFEEAMESIEKVKVQKKDG</sequence>
<evidence type="ECO:0000256" key="1">
    <source>
        <dbReference type="SAM" id="Phobius"/>
    </source>
</evidence>